<dbReference type="SUPFAM" id="SSF49303">
    <property type="entry name" value="beta-Galactosidase/glucuronidase domain"/>
    <property type="match status" value="1"/>
</dbReference>
<dbReference type="InterPro" id="IPR006102">
    <property type="entry name" value="Ig-like_GH2"/>
</dbReference>
<dbReference type="Pfam" id="PF02836">
    <property type="entry name" value="Glyco_hydro_2_C"/>
    <property type="match status" value="1"/>
</dbReference>
<dbReference type="OrthoDB" id="9762066at2"/>
<protein>
    <submittedName>
        <fullName evidence="7">Beta-galactosidase</fullName>
        <ecNumber evidence="7">3.2.1.23</ecNumber>
    </submittedName>
</protein>
<keyword evidence="8" id="KW-1185">Reference proteome</keyword>
<dbReference type="Gene3D" id="2.60.120.260">
    <property type="entry name" value="Galactose-binding domain-like"/>
    <property type="match status" value="1"/>
</dbReference>
<dbReference type="InterPro" id="IPR008979">
    <property type="entry name" value="Galactose-bd-like_sf"/>
</dbReference>
<evidence type="ECO:0000259" key="6">
    <source>
        <dbReference type="Pfam" id="PF02837"/>
    </source>
</evidence>
<dbReference type="PANTHER" id="PTHR42732">
    <property type="entry name" value="BETA-GALACTOSIDASE"/>
    <property type="match status" value="1"/>
</dbReference>
<evidence type="ECO:0000256" key="1">
    <source>
        <dbReference type="ARBA" id="ARBA00007401"/>
    </source>
</evidence>
<keyword evidence="3 7" id="KW-0326">Glycosidase</keyword>
<dbReference type="STRING" id="857293.CAAU_0587"/>
<dbReference type="InterPro" id="IPR036156">
    <property type="entry name" value="Beta-gal/glucu_dom_sf"/>
</dbReference>
<sequence>MNIPRNEYPRPNFKRNNWINLNGEWDFEFDDANLGEKEKWFLGKQFSRKILVPFCYQSKLSGIGDRSVHDIVWYHRKININKNDKRIFINFGAVDYFTKLYINGNFVGSHKGGHIAFRFDITDFLNDGENDLYLRVEDRSFDCTQPRGKQTWKVDNFACWYTRTTGIWQTVWLENLDDFHLERVKITPDIDNRTIEVEAYFNNILENGLLEVEISFEGKKIKKFWTEIKQKREKFILDVCDDNAQFKIYYWSPEEPKLYDIKFRIIHNGNIKDEVESYFGMRKISIRDGKILLNNKEYYQKLILDQGYYGDGLLTAPSDEWFVEDIKKIKDMGFNGLRKHQKIEDQRFLYYCDKYGLLVWAEMPSTYEFNDIAIENIIYEWQEAVKQQYNHPCIITWTLLNESWGVNEIYNNKKQQSLANALYFYIKALDSSRLLISNDGWEHTISDILTIHDYIEDGEIFRKLYLEKEKIVNGAASIINPKFNFAEGYKYEGQPVLLSEYGGIAFSNVEGWGYGNKVRTEEEFLERFKKITHAIMDIPYICGFCYTQLTDVEQEMNGLMDWYHKMKFDPEKIKKIING</sequence>
<dbReference type="InterPro" id="IPR006104">
    <property type="entry name" value="Glyco_hydro_2_N"/>
</dbReference>
<dbReference type="Pfam" id="PF00703">
    <property type="entry name" value="Glyco_hydro_2"/>
    <property type="match status" value="1"/>
</dbReference>
<dbReference type="EC" id="3.2.1.23" evidence="7"/>
<dbReference type="Gene3D" id="3.20.20.80">
    <property type="entry name" value="Glycosidases"/>
    <property type="match status" value="1"/>
</dbReference>
<dbReference type="InterPro" id="IPR017853">
    <property type="entry name" value="GH"/>
</dbReference>
<evidence type="ECO:0000313" key="8">
    <source>
        <dbReference type="Proteomes" id="UP000007652"/>
    </source>
</evidence>
<dbReference type="PANTHER" id="PTHR42732:SF3">
    <property type="entry name" value="HYDROLASE"/>
    <property type="match status" value="1"/>
</dbReference>
<dbReference type="RefSeq" id="WP_008907950.1">
    <property type="nucleotide sequence ID" value="NZ_CAKP01000024.1"/>
</dbReference>
<dbReference type="GO" id="GO:0004565">
    <property type="term" value="F:beta-galactosidase activity"/>
    <property type="evidence" value="ECO:0007669"/>
    <property type="project" value="UniProtKB-EC"/>
</dbReference>
<evidence type="ECO:0000256" key="3">
    <source>
        <dbReference type="ARBA" id="ARBA00023295"/>
    </source>
</evidence>
<dbReference type="AlphaFoldDB" id="I7J4J9"/>
<organism evidence="7 8">
    <name type="scientific">Caloramator australicus RC3</name>
    <dbReference type="NCBI Taxonomy" id="857293"/>
    <lineage>
        <taxon>Bacteria</taxon>
        <taxon>Bacillati</taxon>
        <taxon>Bacillota</taxon>
        <taxon>Clostridia</taxon>
        <taxon>Eubacteriales</taxon>
        <taxon>Clostridiaceae</taxon>
        <taxon>Caloramator</taxon>
    </lineage>
</organism>
<proteinExistence type="inferred from homology"/>
<dbReference type="eggNOG" id="COG3250">
    <property type="taxonomic scope" value="Bacteria"/>
</dbReference>
<gene>
    <name evidence="7" type="ORF">CAAU_0587</name>
</gene>
<dbReference type="InterPro" id="IPR013783">
    <property type="entry name" value="Ig-like_fold"/>
</dbReference>
<evidence type="ECO:0000256" key="2">
    <source>
        <dbReference type="ARBA" id="ARBA00022801"/>
    </source>
</evidence>
<dbReference type="InterPro" id="IPR051913">
    <property type="entry name" value="GH2_Domain-Containing"/>
</dbReference>
<name>I7J4J9_9CLOT</name>
<keyword evidence="2 7" id="KW-0378">Hydrolase</keyword>
<evidence type="ECO:0000259" key="4">
    <source>
        <dbReference type="Pfam" id="PF00703"/>
    </source>
</evidence>
<evidence type="ECO:0000313" key="7">
    <source>
        <dbReference type="EMBL" id="CCJ32671.1"/>
    </source>
</evidence>
<dbReference type="Pfam" id="PF02837">
    <property type="entry name" value="Glyco_hydro_2_N"/>
    <property type="match status" value="1"/>
</dbReference>
<dbReference type="InterPro" id="IPR006103">
    <property type="entry name" value="Glyco_hydro_2_cat"/>
</dbReference>
<reference evidence="7 8" key="1">
    <citation type="journal article" date="2011" name="J. Bacteriol.">
        <title>Draft genome sequence of Caloramator australicus strain RC3T, a thermoanaerobe from the Great Artesian Basin of Australia.</title>
        <authorList>
            <person name="Ogg C.D."/>
            <person name="Patel B.K.C."/>
        </authorList>
    </citation>
    <scope>NUCLEOTIDE SEQUENCE [LARGE SCALE GENOMIC DNA]</scope>
    <source>
        <strain evidence="7 8">RC3</strain>
    </source>
</reference>
<dbReference type="SUPFAM" id="SSF51445">
    <property type="entry name" value="(Trans)glycosidases"/>
    <property type="match status" value="1"/>
</dbReference>
<comment type="caution">
    <text evidence="7">The sequence shown here is derived from an EMBL/GenBank/DDBJ whole genome shotgun (WGS) entry which is preliminary data.</text>
</comment>
<dbReference type="Proteomes" id="UP000007652">
    <property type="component" value="Unassembled WGS sequence"/>
</dbReference>
<dbReference type="GO" id="GO:0005975">
    <property type="term" value="P:carbohydrate metabolic process"/>
    <property type="evidence" value="ECO:0007669"/>
    <property type="project" value="InterPro"/>
</dbReference>
<accession>I7J4J9</accession>
<evidence type="ECO:0000259" key="5">
    <source>
        <dbReference type="Pfam" id="PF02836"/>
    </source>
</evidence>
<dbReference type="Gene3D" id="2.60.40.10">
    <property type="entry name" value="Immunoglobulins"/>
    <property type="match status" value="1"/>
</dbReference>
<feature type="domain" description="Glycoside hydrolase family 2 catalytic" evidence="5">
    <location>
        <begin position="285"/>
        <end position="503"/>
    </location>
</feature>
<feature type="domain" description="Glycosyl hydrolases family 2 sugar binding" evidence="6">
    <location>
        <begin position="20"/>
        <end position="136"/>
    </location>
</feature>
<feature type="domain" description="Glycoside hydrolase family 2 immunoglobulin-like beta-sandwich" evidence="4">
    <location>
        <begin position="180"/>
        <end position="282"/>
    </location>
</feature>
<dbReference type="SUPFAM" id="SSF49785">
    <property type="entry name" value="Galactose-binding domain-like"/>
    <property type="match status" value="1"/>
</dbReference>
<comment type="similarity">
    <text evidence="1">Belongs to the glycosyl hydrolase 2 family.</text>
</comment>
<dbReference type="EMBL" id="CAKP01000024">
    <property type="protein sequence ID" value="CCJ32671.1"/>
    <property type="molecule type" value="Genomic_DNA"/>
</dbReference>